<gene>
    <name evidence="7 9" type="primary">CSNK2B</name>
</gene>
<keyword evidence="8" id="KW-1185">Reference proteome</keyword>
<reference evidence="7" key="3">
    <citation type="submission" date="2025-09" db="UniProtKB">
        <authorList>
            <consortium name="Ensembl"/>
        </authorList>
    </citation>
    <scope>IDENTIFICATION</scope>
    <source>
        <strain evidence="7">Thoroughbred</strain>
    </source>
</reference>
<dbReference type="Gene3D" id="1.10.1820.10">
    <property type="entry name" value="protein kinase ck2 holoenzyme, chain C, domain 1"/>
    <property type="match status" value="1"/>
</dbReference>
<proteinExistence type="inferred from homology"/>
<accession>F6U5M8</accession>
<dbReference type="Gene3D" id="2.20.25.20">
    <property type="match status" value="1"/>
</dbReference>
<evidence type="ECO:0000313" key="7">
    <source>
        <dbReference type="Ensembl" id="ENSECAP00000006432.4"/>
    </source>
</evidence>
<dbReference type="Ensembl" id="ENSECAT00000008570.4">
    <property type="protein sequence ID" value="ENSECAP00000006432.4"/>
    <property type="gene ID" value="ENSECAG00000042553.2"/>
</dbReference>
<evidence type="ECO:0000256" key="4">
    <source>
        <dbReference type="ARBA" id="ARBA00045844"/>
    </source>
</evidence>
<comment type="similarity">
    <text evidence="1">Belongs to the casein kinase 2 subunit beta family.</text>
</comment>
<dbReference type="SMART" id="SM01085">
    <property type="entry name" value="CK_II_beta"/>
    <property type="match status" value="1"/>
</dbReference>
<dbReference type="FunFam" id="1.10.1820.10:FF:000001">
    <property type="entry name" value="Casein kinase II subunit beta"/>
    <property type="match status" value="1"/>
</dbReference>
<dbReference type="GO" id="GO:0019887">
    <property type="term" value="F:protein kinase regulator activity"/>
    <property type="evidence" value="ECO:0007669"/>
    <property type="project" value="InterPro"/>
</dbReference>
<dbReference type="PANTHER" id="PTHR14313:SF2">
    <property type="entry name" value="LYMPHOCYTE ANTIGEN 6 COMPLEX LOCUS PROTEIN G5B"/>
    <property type="match status" value="1"/>
</dbReference>
<dbReference type="Pfam" id="PF00021">
    <property type="entry name" value="UPAR_LY6"/>
    <property type="match status" value="1"/>
</dbReference>
<dbReference type="FunCoup" id="F6U5M8">
    <property type="interactions" value="113"/>
</dbReference>
<evidence type="ECO:0000313" key="8">
    <source>
        <dbReference type="Proteomes" id="UP000002281"/>
    </source>
</evidence>
<reference evidence="7" key="2">
    <citation type="submission" date="2025-08" db="UniProtKB">
        <authorList>
            <consortium name="Ensembl"/>
        </authorList>
    </citation>
    <scope>IDENTIFICATION</scope>
    <source>
        <strain evidence="7">Thoroughbred</strain>
    </source>
</reference>
<evidence type="ECO:0000259" key="6">
    <source>
        <dbReference type="Pfam" id="PF00021"/>
    </source>
</evidence>
<dbReference type="InterPro" id="IPR016149">
    <property type="entry name" value="Casein_kin_II_reg-sub_N"/>
</dbReference>
<evidence type="ECO:0000313" key="9">
    <source>
        <dbReference type="VGNC" id="VGNC:56658"/>
    </source>
</evidence>
<dbReference type="PRINTS" id="PR00472">
    <property type="entry name" value="CASNKINASEII"/>
</dbReference>
<dbReference type="CDD" id="cd23544">
    <property type="entry name" value="TFP_LU_ECD_Ly6G5b"/>
    <property type="match status" value="1"/>
</dbReference>
<dbReference type="VGNC" id="VGNC:56658">
    <property type="gene designation" value="CSNK2B"/>
</dbReference>
<feature type="domain" description="UPAR/Ly6" evidence="6">
    <location>
        <begin position="141"/>
        <end position="221"/>
    </location>
</feature>
<dbReference type="InParanoid" id="F6U5M8"/>
<dbReference type="HOGENOM" id="CLU_120540_0_0_1"/>
<dbReference type="Bgee" id="ENSECAG00000042553">
    <property type="expression patterns" value="Expressed in inner cell mass and 23 other cell types or tissues"/>
</dbReference>
<protein>
    <recommendedName>
        <fullName evidence="2">Casein kinase II subunit beta</fullName>
    </recommendedName>
    <alternativeName>
        <fullName evidence="3">Phosvitin</fullName>
    </alternativeName>
</protein>
<dbReference type="Pfam" id="PF01214">
    <property type="entry name" value="CK_II_beta"/>
    <property type="match status" value="1"/>
</dbReference>
<dbReference type="PaxDb" id="9796-ENSECAP00000006432"/>
<dbReference type="STRING" id="9796.ENSECAP00000006432"/>
<dbReference type="Proteomes" id="UP000002281">
    <property type="component" value="Chromosome 20"/>
</dbReference>
<dbReference type="GeneTree" id="ENSGT00520000060793"/>
<dbReference type="GO" id="GO:0005956">
    <property type="term" value="C:protein kinase CK2 complex"/>
    <property type="evidence" value="ECO:0007669"/>
    <property type="project" value="InterPro"/>
</dbReference>
<evidence type="ECO:0000256" key="3">
    <source>
        <dbReference type="ARBA" id="ARBA00029775"/>
    </source>
</evidence>
<dbReference type="InterPro" id="IPR016054">
    <property type="entry name" value="LY6_UPA_recep-like"/>
</dbReference>
<dbReference type="AlphaFoldDB" id="F6U5M8"/>
<organism evidence="7 8">
    <name type="scientific">Equus caballus</name>
    <name type="common">Horse</name>
    <dbReference type="NCBI Taxonomy" id="9796"/>
    <lineage>
        <taxon>Eukaryota</taxon>
        <taxon>Metazoa</taxon>
        <taxon>Chordata</taxon>
        <taxon>Craniata</taxon>
        <taxon>Vertebrata</taxon>
        <taxon>Euteleostomi</taxon>
        <taxon>Mammalia</taxon>
        <taxon>Eutheria</taxon>
        <taxon>Laurasiatheria</taxon>
        <taxon>Perissodactyla</taxon>
        <taxon>Equidae</taxon>
        <taxon>Equus</taxon>
    </lineage>
</organism>
<dbReference type="InterPro" id="IPR038773">
    <property type="entry name" value="LY6G5B"/>
</dbReference>
<dbReference type="SUPFAM" id="SSF57798">
    <property type="entry name" value="Casein kinase II beta subunit"/>
    <property type="match status" value="1"/>
</dbReference>
<dbReference type="PANTHER" id="PTHR14313">
    <property type="entry name" value="LYMPHOCYTE ANTIGEN 6 COMPLEX LOCUS PROTEIN G5B"/>
    <property type="match status" value="1"/>
</dbReference>
<name>F6U5M8_HORSE</name>
<evidence type="ECO:0000256" key="1">
    <source>
        <dbReference type="ARBA" id="ARBA00006941"/>
    </source>
</evidence>
<dbReference type="InterPro" id="IPR000704">
    <property type="entry name" value="Casein_kinase_II_reg-sub"/>
</dbReference>
<evidence type="ECO:0000256" key="5">
    <source>
        <dbReference type="ARBA" id="ARBA00046517"/>
    </source>
</evidence>
<evidence type="ECO:0000256" key="2">
    <source>
        <dbReference type="ARBA" id="ARBA00017775"/>
    </source>
</evidence>
<dbReference type="InterPro" id="IPR035991">
    <property type="entry name" value="Casein_kinase_II_beta-like"/>
</dbReference>
<reference evidence="7 8" key="1">
    <citation type="journal article" date="2009" name="Science">
        <title>Genome sequence, comparative analysis, and population genetics of the domestic horse.</title>
        <authorList>
            <consortium name="Broad Institute Genome Sequencing Platform"/>
            <consortium name="Broad Institute Whole Genome Assembly Team"/>
            <person name="Wade C.M."/>
            <person name="Giulotto E."/>
            <person name="Sigurdsson S."/>
            <person name="Zoli M."/>
            <person name="Gnerre S."/>
            <person name="Imsland F."/>
            <person name="Lear T.L."/>
            <person name="Adelson D.L."/>
            <person name="Bailey E."/>
            <person name="Bellone R.R."/>
            <person name="Bloecker H."/>
            <person name="Distl O."/>
            <person name="Edgar R.C."/>
            <person name="Garber M."/>
            <person name="Leeb T."/>
            <person name="Mauceli E."/>
            <person name="MacLeod J.N."/>
            <person name="Penedo M.C.T."/>
            <person name="Raison J.M."/>
            <person name="Sharpe T."/>
            <person name="Vogel J."/>
            <person name="Andersson L."/>
            <person name="Antczak D.F."/>
            <person name="Biagi T."/>
            <person name="Binns M.M."/>
            <person name="Chowdhary B.P."/>
            <person name="Coleman S.J."/>
            <person name="Della Valle G."/>
            <person name="Fryc S."/>
            <person name="Guerin G."/>
            <person name="Hasegawa T."/>
            <person name="Hill E.W."/>
            <person name="Jurka J."/>
            <person name="Kiialainen A."/>
            <person name="Lindgren G."/>
            <person name="Liu J."/>
            <person name="Magnani E."/>
            <person name="Mickelson J.R."/>
            <person name="Murray J."/>
            <person name="Nergadze S.G."/>
            <person name="Onofrio R."/>
            <person name="Pedroni S."/>
            <person name="Piras M.F."/>
            <person name="Raudsepp T."/>
            <person name="Rocchi M."/>
            <person name="Roeed K.H."/>
            <person name="Ryder O.A."/>
            <person name="Searle S."/>
            <person name="Skow L."/>
            <person name="Swinburne J.E."/>
            <person name="Syvaenen A.C."/>
            <person name="Tozaki T."/>
            <person name="Valberg S.J."/>
            <person name="Vaudin M."/>
            <person name="White J.R."/>
            <person name="Zody M.C."/>
            <person name="Lander E.S."/>
            <person name="Lindblad-Toh K."/>
        </authorList>
    </citation>
    <scope>NUCLEOTIDE SEQUENCE [LARGE SCALE GENOMIC DNA]</scope>
    <source>
        <strain evidence="7 8">Thoroughbred</strain>
    </source>
</reference>
<sequence>MSSSEEVSWISWFCGLRGNEFFCEVDEDYIQDKFNLTGLNEQVPHYRQALDMILDLEPDEELEDNPNQSDLIEQAAEMLYGLIHARYILTNRGIAQMLEKYQQGDFGYCPRVYCENQPMLPIGVLVMVGFAVGKAPLAEVRTCHFCLLEDPSVGCISGSEKCTISSTSPCMVITIYYDTKIRFFIRGCGQYNSYRCQEKHATYFAEYWYEAQCCQYDYCNSWSSPQLQSSLPEPPDRSLTLPLSEAQIQRFYQALNLSLPLPSFHAEKEPEEGLDPLAALPLNLDLPVAVLRHIYLFLNNSGLLVLPQAGP</sequence>
<comment type="subunit">
    <text evidence="5">Casein kinase II/CK2 is a tetramer composed of an alpha subunit, an alpha' subunit and two beta subunits. The beta subunit dimerization is mediated by zinc ions. Interacts with DYNLT2. Interacts with CD163. Also a component of a CK2-SPT16-SSRP1 complex composed of SSRP1, SUPT16H, CSNK2A1, CSNK2A2 and CSNK2B, the complex associating following UV irradiation. Interacts with MUSK; mediates phosphorylation of MUSK by CK2. Interacts with FGF1; this interaction is increased in the presence of FIBP, suggesting a possible cooperative interaction between CSNKB and FIBP in binding to FGF1. Interacts (via KSSR motif) with ARK2N. Interacts with JUN and ARK2N; mediates the interaction between ARK2N and JUN.</text>
</comment>
<comment type="function">
    <text evidence="4">Regulatory subunit of casein kinase II/CK2. As part of the kinase complex regulates the basal catalytic activity of the alpha subunit a constitutively active serine/threonine-protein kinase that phosphorylates a large number of substrates containing acidic residues C-terminal to the phosphorylated serine or threonine. Participates in Wnt signaling.</text>
</comment>